<dbReference type="Proteomes" id="UP000007058">
    <property type="component" value="Chromosome"/>
</dbReference>
<gene>
    <name evidence="1" type="ordered locus">amb2120</name>
</gene>
<evidence type="ECO:0000313" key="2">
    <source>
        <dbReference type="Proteomes" id="UP000007058"/>
    </source>
</evidence>
<proteinExistence type="predicted"/>
<dbReference type="HOGENOM" id="CLU_1150784_0_0_5"/>
<dbReference type="KEGG" id="mag:amb2120"/>
<evidence type="ECO:0000313" key="1">
    <source>
        <dbReference type="EMBL" id="BAE50924.1"/>
    </source>
</evidence>
<protein>
    <submittedName>
        <fullName evidence="1">Uncharacterized protein</fullName>
    </submittedName>
</protein>
<organism evidence="1 2">
    <name type="scientific">Paramagnetospirillum magneticum (strain ATCC 700264 / AMB-1)</name>
    <name type="common">Magnetospirillum magneticum</name>
    <dbReference type="NCBI Taxonomy" id="342108"/>
    <lineage>
        <taxon>Bacteria</taxon>
        <taxon>Pseudomonadati</taxon>
        <taxon>Pseudomonadota</taxon>
        <taxon>Alphaproteobacteria</taxon>
        <taxon>Rhodospirillales</taxon>
        <taxon>Magnetospirillaceae</taxon>
        <taxon>Paramagnetospirillum</taxon>
    </lineage>
</organism>
<reference evidence="1 2" key="1">
    <citation type="journal article" date="2005" name="DNA Res.">
        <title>Complete genome sequence of the facultative anaerobic magnetotactic bacterium Magnetospirillum sp. strain AMB-1.</title>
        <authorList>
            <person name="Matsunaga T."/>
            <person name="Okamura Y."/>
            <person name="Fukuda Y."/>
            <person name="Wahyudi A.T."/>
            <person name="Murase Y."/>
            <person name="Takeyama H."/>
        </authorList>
    </citation>
    <scope>NUCLEOTIDE SEQUENCE [LARGE SCALE GENOMIC DNA]</scope>
    <source>
        <strain evidence="2">ATCC 700264 / AMB-1</strain>
    </source>
</reference>
<accession>Q2W5F1</accession>
<sequence length="241" mass="26797">MALRLAAGLTACSTRSPCNQPFCPMCRHARQAKFANQVKARFAAVPQDRLLFLTVLLSVHYDAGQIDAALVKSFKRKFRNLLFHQNKTAAIPVRMSGAFEIEAMCADLSAHKAVALAPLGHDKTRQDTFFLLHFHAVIDRGSLSQDQLRSLLIKKHFPHSYQVRLQATHSDKTTEENLAKIAGYMLKFRLQHSDRISFSDDDQTGRKSSYGSLYDLAVAKKVVMAVNACGQFAGMVLKTGS</sequence>
<keyword evidence="2" id="KW-1185">Reference proteome</keyword>
<name>Q2W5F1_PARM1</name>
<dbReference type="AlphaFoldDB" id="Q2W5F1"/>
<dbReference type="EMBL" id="AP007255">
    <property type="protein sequence ID" value="BAE50924.1"/>
    <property type="molecule type" value="Genomic_DNA"/>
</dbReference>